<dbReference type="Proteomes" id="UP001177003">
    <property type="component" value="Chromosome 4"/>
</dbReference>
<reference evidence="1" key="1">
    <citation type="submission" date="2023-04" db="EMBL/GenBank/DDBJ databases">
        <authorList>
            <person name="Vijverberg K."/>
            <person name="Xiong W."/>
            <person name="Schranz E."/>
        </authorList>
    </citation>
    <scope>NUCLEOTIDE SEQUENCE</scope>
</reference>
<evidence type="ECO:0008006" key="3">
    <source>
        <dbReference type="Google" id="ProtNLM"/>
    </source>
</evidence>
<keyword evidence="2" id="KW-1185">Reference proteome</keyword>
<gene>
    <name evidence="1" type="ORF">LSALG_LOCUS22187</name>
</gene>
<dbReference type="PANTHER" id="PTHR44303:SF2">
    <property type="entry name" value="DNAJ HOMOLOG SUBFAMILY C MEMBER 16"/>
    <property type="match status" value="1"/>
</dbReference>
<name>A0AA36E4C5_LACSI</name>
<dbReference type="EMBL" id="OX465080">
    <property type="protein sequence ID" value="CAI9282551.1"/>
    <property type="molecule type" value="Genomic_DNA"/>
</dbReference>
<dbReference type="PANTHER" id="PTHR44303">
    <property type="entry name" value="DNAJ HOMOLOG SUBFAMILY C MEMBER 16"/>
    <property type="match status" value="1"/>
</dbReference>
<dbReference type="AlphaFoldDB" id="A0AA36E4C5"/>
<evidence type="ECO:0000313" key="2">
    <source>
        <dbReference type="Proteomes" id="UP001177003"/>
    </source>
</evidence>
<sequence>MLPQLRRVTSMELGCDPKGYSHAGNNTTVWYFAVLIGRQNTDSLKCVKVQEILSAGENVNQIDQHQAAMSALKEKRLTFAWVDSEAQKMTSMDRMAGANIPSLAAMEQTRMLAHTLAQNTNPKFQDAANIKVAGINMNNKSSRSHSVFTCWFSKITNTNFLQTTEDLEFKWVIEGDGCKLDSGTLSLPTLDFNWVIEGDFGS</sequence>
<dbReference type="InterPro" id="IPR052448">
    <property type="entry name" value="DnaJ_C16_autophagy_reg"/>
</dbReference>
<evidence type="ECO:0000313" key="1">
    <source>
        <dbReference type="EMBL" id="CAI9282551.1"/>
    </source>
</evidence>
<protein>
    <recommendedName>
        <fullName evidence="3">Kinesin motor domain-containing protein</fullName>
    </recommendedName>
</protein>
<accession>A0AA36E4C5</accession>
<proteinExistence type="predicted"/>
<organism evidence="1 2">
    <name type="scientific">Lactuca saligna</name>
    <name type="common">Willowleaf lettuce</name>
    <dbReference type="NCBI Taxonomy" id="75948"/>
    <lineage>
        <taxon>Eukaryota</taxon>
        <taxon>Viridiplantae</taxon>
        <taxon>Streptophyta</taxon>
        <taxon>Embryophyta</taxon>
        <taxon>Tracheophyta</taxon>
        <taxon>Spermatophyta</taxon>
        <taxon>Magnoliopsida</taxon>
        <taxon>eudicotyledons</taxon>
        <taxon>Gunneridae</taxon>
        <taxon>Pentapetalae</taxon>
        <taxon>asterids</taxon>
        <taxon>campanulids</taxon>
        <taxon>Asterales</taxon>
        <taxon>Asteraceae</taxon>
        <taxon>Cichorioideae</taxon>
        <taxon>Cichorieae</taxon>
        <taxon>Lactucinae</taxon>
        <taxon>Lactuca</taxon>
    </lineage>
</organism>